<dbReference type="PANTHER" id="PTHR36030">
    <property type="entry name" value="CALMODULIN-BINDING DOMAIN-CONTAINING PROTEIN"/>
    <property type="match status" value="1"/>
</dbReference>
<comment type="caution">
    <text evidence="1">The sequence shown here is derived from an EMBL/GenBank/DDBJ whole genome shotgun (WGS) entry which is preliminary data.</text>
</comment>
<protein>
    <submittedName>
        <fullName evidence="1">Uncharacterized protein</fullName>
    </submittedName>
</protein>
<evidence type="ECO:0000313" key="2">
    <source>
        <dbReference type="Proteomes" id="UP000489600"/>
    </source>
</evidence>
<organism evidence="1 2">
    <name type="scientific">Arabis nemorensis</name>
    <dbReference type="NCBI Taxonomy" id="586526"/>
    <lineage>
        <taxon>Eukaryota</taxon>
        <taxon>Viridiplantae</taxon>
        <taxon>Streptophyta</taxon>
        <taxon>Embryophyta</taxon>
        <taxon>Tracheophyta</taxon>
        <taxon>Spermatophyta</taxon>
        <taxon>Magnoliopsida</taxon>
        <taxon>eudicotyledons</taxon>
        <taxon>Gunneridae</taxon>
        <taxon>Pentapetalae</taxon>
        <taxon>rosids</taxon>
        <taxon>malvids</taxon>
        <taxon>Brassicales</taxon>
        <taxon>Brassicaceae</taxon>
        <taxon>Arabideae</taxon>
        <taxon>Arabis</taxon>
    </lineage>
</organism>
<dbReference type="EMBL" id="CABITT030000003">
    <property type="protein sequence ID" value="VVA96009.1"/>
    <property type="molecule type" value="Genomic_DNA"/>
</dbReference>
<reference evidence="1" key="1">
    <citation type="submission" date="2019-07" db="EMBL/GenBank/DDBJ databases">
        <authorList>
            <person name="Dittberner H."/>
        </authorList>
    </citation>
    <scope>NUCLEOTIDE SEQUENCE [LARGE SCALE GENOMIC DNA]</scope>
</reference>
<gene>
    <name evidence="1" type="ORF">ANE_LOCUS6454</name>
</gene>
<proteinExistence type="predicted"/>
<evidence type="ECO:0000313" key="1">
    <source>
        <dbReference type="EMBL" id="VVA96009.1"/>
    </source>
</evidence>
<keyword evidence="2" id="KW-1185">Reference proteome</keyword>
<dbReference type="PANTHER" id="PTHR36030:SF1">
    <property type="entry name" value="CALMODULIN-BINDING DOMAIN-CONTAINING PROTEIN"/>
    <property type="match status" value="1"/>
</dbReference>
<dbReference type="OrthoDB" id="911847at2759"/>
<accession>A0A565B568</accession>
<name>A0A565B568_9BRAS</name>
<sequence>MEMNRRRTRGFKIAKLMPFCKAGKPPTPSHDLYNNVYYTSSTTTSYAPQPDSNNYVTSTNTPLPPKVSFLLQSSVAPKGKDMEKKLSMMAEKLSGRGINGVDESVDARAASYISSVRERFKLDHCERVTTVISLDEDVDQ</sequence>
<dbReference type="AlphaFoldDB" id="A0A565B568"/>
<dbReference type="Proteomes" id="UP000489600">
    <property type="component" value="Unassembled WGS sequence"/>
</dbReference>